<proteinExistence type="predicted"/>
<accession>A0AAN7QQA6</accession>
<dbReference type="AlphaFoldDB" id="A0AAN7QQA6"/>
<dbReference type="Proteomes" id="UP001345219">
    <property type="component" value="Chromosome 24"/>
</dbReference>
<keyword evidence="2" id="KW-1185">Reference proteome</keyword>
<sequence length="105" mass="11113">MDKHGAMGWVGLGWVGHGGIGPLCHGGIPLSECGQLTMPVVSCLCLSTVGSATLQLYSYECTEGALKIPCHVPVFERVLEGLWLGAELHDLQDLIAGLFIDDPLP</sequence>
<comment type="caution">
    <text evidence="1">The sequence shown here is derived from an EMBL/GenBank/DDBJ whole genome shotgun (WGS) entry which is preliminary data.</text>
</comment>
<organism evidence="1 2">
    <name type="scientific">Trapa incisa</name>
    <dbReference type="NCBI Taxonomy" id="236973"/>
    <lineage>
        <taxon>Eukaryota</taxon>
        <taxon>Viridiplantae</taxon>
        <taxon>Streptophyta</taxon>
        <taxon>Embryophyta</taxon>
        <taxon>Tracheophyta</taxon>
        <taxon>Spermatophyta</taxon>
        <taxon>Magnoliopsida</taxon>
        <taxon>eudicotyledons</taxon>
        <taxon>Gunneridae</taxon>
        <taxon>Pentapetalae</taxon>
        <taxon>rosids</taxon>
        <taxon>malvids</taxon>
        <taxon>Myrtales</taxon>
        <taxon>Lythraceae</taxon>
        <taxon>Trapa</taxon>
    </lineage>
</organism>
<gene>
    <name evidence="1" type="ORF">SAY87_032017</name>
</gene>
<dbReference type="EMBL" id="JAXIOK010000005">
    <property type="protein sequence ID" value="KAK4771485.1"/>
    <property type="molecule type" value="Genomic_DNA"/>
</dbReference>
<reference evidence="1 2" key="1">
    <citation type="journal article" date="2023" name="Hortic Res">
        <title>Pangenome of water caltrop reveals structural variations and asymmetric subgenome divergence after allopolyploidization.</title>
        <authorList>
            <person name="Zhang X."/>
            <person name="Chen Y."/>
            <person name="Wang L."/>
            <person name="Yuan Y."/>
            <person name="Fang M."/>
            <person name="Shi L."/>
            <person name="Lu R."/>
            <person name="Comes H.P."/>
            <person name="Ma Y."/>
            <person name="Chen Y."/>
            <person name="Huang G."/>
            <person name="Zhou Y."/>
            <person name="Zheng Z."/>
            <person name="Qiu Y."/>
        </authorList>
    </citation>
    <scope>NUCLEOTIDE SEQUENCE [LARGE SCALE GENOMIC DNA]</scope>
    <source>
        <tissue evidence="1">Roots</tissue>
    </source>
</reference>
<evidence type="ECO:0000313" key="1">
    <source>
        <dbReference type="EMBL" id="KAK4771485.1"/>
    </source>
</evidence>
<name>A0AAN7QQA6_9MYRT</name>
<protein>
    <submittedName>
        <fullName evidence="1">Uncharacterized protein</fullName>
    </submittedName>
</protein>
<evidence type="ECO:0000313" key="2">
    <source>
        <dbReference type="Proteomes" id="UP001345219"/>
    </source>
</evidence>